<reference evidence="4" key="1">
    <citation type="journal article" date="2016" name="Ticks Tick Borne Dis.">
        <title>De novo assembly and annotation of the salivary gland transcriptome of Rhipicephalus appendiculatus male and female ticks during blood feeding.</title>
        <authorList>
            <person name="de Castro M.H."/>
            <person name="de Klerk D."/>
            <person name="Pienaar R."/>
            <person name="Latif A.A."/>
            <person name="Rees D.J."/>
            <person name="Mans B.J."/>
        </authorList>
    </citation>
    <scope>NUCLEOTIDE SEQUENCE</scope>
    <source>
        <tissue evidence="4">Salivary glands</tissue>
    </source>
</reference>
<accession>A0A131YWS5</accession>
<dbReference type="GO" id="GO:0008061">
    <property type="term" value="F:chitin binding"/>
    <property type="evidence" value="ECO:0007669"/>
    <property type="project" value="InterPro"/>
</dbReference>
<feature type="compositionally biased region" description="Basic residues" evidence="1">
    <location>
        <begin position="148"/>
        <end position="189"/>
    </location>
</feature>
<evidence type="ECO:0000313" key="4">
    <source>
        <dbReference type="EMBL" id="JAP82955.1"/>
    </source>
</evidence>
<feature type="region of interest" description="Disordered" evidence="1">
    <location>
        <begin position="394"/>
        <end position="422"/>
    </location>
</feature>
<feature type="region of interest" description="Disordered" evidence="1">
    <location>
        <begin position="331"/>
        <end position="379"/>
    </location>
</feature>
<organism evidence="4">
    <name type="scientific">Rhipicephalus appendiculatus</name>
    <name type="common">Brown ear tick</name>
    <dbReference type="NCBI Taxonomy" id="34631"/>
    <lineage>
        <taxon>Eukaryota</taxon>
        <taxon>Metazoa</taxon>
        <taxon>Ecdysozoa</taxon>
        <taxon>Arthropoda</taxon>
        <taxon>Chelicerata</taxon>
        <taxon>Arachnida</taxon>
        <taxon>Acari</taxon>
        <taxon>Parasitiformes</taxon>
        <taxon>Ixodida</taxon>
        <taxon>Ixodoidea</taxon>
        <taxon>Ixodidae</taxon>
        <taxon>Rhipicephalinae</taxon>
        <taxon>Rhipicephalus</taxon>
        <taxon>Rhipicephalus</taxon>
    </lineage>
</organism>
<feature type="compositionally biased region" description="Low complexity" evidence="1">
    <location>
        <begin position="358"/>
        <end position="373"/>
    </location>
</feature>
<keyword evidence="2" id="KW-0472">Membrane</keyword>
<evidence type="ECO:0000259" key="3">
    <source>
        <dbReference type="PROSITE" id="PS51910"/>
    </source>
</evidence>
<dbReference type="InterPro" id="IPR029070">
    <property type="entry name" value="Chitinase_insertion_sf"/>
</dbReference>
<dbReference type="GO" id="GO:0006032">
    <property type="term" value="P:chitin catabolic process"/>
    <property type="evidence" value="ECO:0007669"/>
    <property type="project" value="TreeGrafter"/>
</dbReference>
<feature type="compositionally biased region" description="Basic and acidic residues" evidence="1">
    <location>
        <begin position="635"/>
        <end position="651"/>
    </location>
</feature>
<dbReference type="SUPFAM" id="SSF51445">
    <property type="entry name" value="(Trans)glycosidases"/>
    <property type="match status" value="1"/>
</dbReference>
<dbReference type="PROSITE" id="PS51910">
    <property type="entry name" value="GH18_2"/>
    <property type="match status" value="1"/>
</dbReference>
<dbReference type="InterPro" id="IPR001223">
    <property type="entry name" value="Glyco_hydro18_cat"/>
</dbReference>
<sequence>MTEMSSVESSVASSSVASSAAPAAAAGAKQDPVVPDTVVYVCSVVIVVMVVGGVIGLSILMKQRLDVNQNVTSPAPPGPGAPPPIAKLVSVEDSESNDFKVFNDDDPFHYRVAKARDGYHRKVPFYEAAHSKQKAKRHKKAPVTTRAPKPKKKAPAKKTTRRTKTTPKNRRQPVTRRSRTTVKHGKRKVNVAQNRELDKHEPTKLATPAAAPIREVGAVENIPDVGSAGVEIRAKKNAAKAARNTTIDGDIEKGDIHVSAKKKVSAKDKQRKALAETMKVLLKNPTEVLPSNIAINKSPLVPESVNLSDVSASETATSDVNATEHKAVIKMIKPGESGKPSKVDKAGSHNQTAPAAVGGSSSNGTTSNKSSLSDTPTGNLSIFKPVVSTLGDASLTDASSSRSKPNLAVGGSRSEETSLSFDESASYRLDTKEALSAVGSAAVDKSSPGAKSPVDVREENPPAKPSATNGSAAQVAPGAAASNPSVAQGSQSNNKAQTITASGASDKPSEALQPANGPPGSAPSGAEKKSAAADSAEKPLAVNTSAGANAVPSGAASDIGSPAKKEAAAAPENAAPHKPSSSAGSDSKANIEPKTGDAGPATKDKASKGNIEPKPGDAGLATKDKGDGTLPNQAVEEKHADKSKDATEHGADSLAPGPSAQRPLFCEARKAILRPLASYCTHILFGRLPLVATNGVTAVGDFDGATQEQLQLASVVRPGWPHVSLMTTLGGGGEKDDIALAKAFESGVSALDELAIQTATLVRKRGLDGLNVHWSVPDLEGDVEAYATGLVAFVKKLRKELGPASVITVVLPSEPEERNSAFNVRELQPLVNFLFVSTHDTFSPYSTLTHFNGPAQDVDTGGMFTAIADVMKQLNGNQSRQLCFTFGLSGVAYKVDADAPLAKYVPLVGSANTRSAQGAPNSGQQAKEGRVITYDQVCKLNLTCHKAHVEKSCYDKVGDTWYGYVDEEAVASKAKWILKDGWENLCVVAWNVDADDVKGSCRGDAAASYPLLRSLSQATAALAY</sequence>
<dbReference type="Gene3D" id="3.10.50.10">
    <property type="match status" value="1"/>
</dbReference>
<keyword evidence="2" id="KW-0812">Transmembrane</keyword>
<feature type="compositionally biased region" description="Basic residues" evidence="1">
    <location>
        <begin position="131"/>
        <end position="141"/>
    </location>
</feature>
<dbReference type="EMBL" id="GEDV01005602">
    <property type="protein sequence ID" value="JAP82955.1"/>
    <property type="molecule type" value="Transcribed_RNA"/>
</dbReference>
<dbReference type="PANTHER" id="PTHR11177">
    <property type="entry name" value="CHITINASE"/>
    <property type="match status" value="1"/>
</dbReference>
<feature type="region of interest" description="Disordered" evidence="1">
    <location>
        <begin position="439"/>
        <end position="661"/>
    </location>
</feature>
<dbReference type="AlphaFoldDB" id="A0A131YWS5"/>
<protein>
    <submittedName>
        <fullName evidence="4">Chitinase</fullName>
    </submittedName>
</protein>
<evidence type="ECO:0000256" key="2">
    <source>
        <dbReference type="SAM" id="Phobius"/>
    </source>
</evidence>
<name>A0A131YWS5_RHIAP</name>
<dbReference type="GO" id="GO:0005975">
    <property type="term" value="P:carbohydrate metabolic process"/>
    <property type="evidence" value="ECO:0007669"/>
    <property type="project" value="InterPro"/>
</dbReference>
<dbReference type="InterPro" id="IPR011583">
    <property type="entry name" value="Chitinase_II/V-like_cat"/>
</dbReference>
<feature type="region of interest" description="Disordered" evidence="1">
    <location>
        <begin position="126"/>
        <end position="195"/>
    </location>
</feature>
<feature type="transmembrane region" description="Helical" evidence="2">
    <location>
        <begin position="38"/>
        <end position="60"/>
    </location>
</feature>
<dbReference type="InterPro" id="IPR050314">
    <property type="entry name" value="Glycosyl_Hydrlase_18"/>
</dbReference>
<evidence type="ECO:0000256" key="1">
    <source>
        <dbReference type="SAM" id="MobiDB-lite"/>
    </source>
</evidence>
<dbReference type="SMART" id="SM00636">
    <property type="entry name" value="Glyco_18"/>
    <property type="match status" value="1"/>
</dbReference>
<dbReference type="Pfam" id="PF00704">
    <property type="entry name" value="Glyco_hydro_18"/>
    <property type="match status" value="1"/>
</dbReference>
<dbReference type="InterPro" id="IPR017853">
    <property type="entry name" value="GH"/>
</dbReference>
<dbReference type="GO" id="GO:0005576">
    <property type="term" value="C:extracellular region"/>
    <property type="evidence" value="ECO:0007669"/>
    <property type="project" value="TreeGrafter"/>
</dbReference>
<proteinExistence type="predicted"/>
<feature type="compositionally biased region" description="Low complexity" evidence="1">
    <location>
        <begin position="568"/>
        <end position="579"/>
    </location>
</feature>
<feature type="compositionally biased region" description="Polar residues" evidence="1">
    <location>
        <begin position="485"/>
        <end position="503"/>
    </location>
</feature>
<dbReference type="GO" id="GO:0004568">
    <property type="term" value="F:chitinase activity"/>
    <property type="evidence" value="ECO:0007669"/>
    <property type="project" value="TreeGrafter"/>
</dbReference>
<dbReference type="Gene3D" id="3.20.20.80">
    <property type="entry name" value="Glycosidases"/>
    <property type="match status" value="1"/>
</dbReference>
<keyword evidence="2" id="KW-1133">Transmembrane helix</keyword>
<feature type="compositionally biased region" description="Low complexity" evidence="1">
    <location>
        <begin position="469"/>
        <end position="484"/>
    </location>
</feature>
<feature type="compositionally biased region" description="Basic and acidic residues" evidence="1">
    <location>
        <begin position="526"/>
        <end position="537"/>
    </location>
</feature>
<dbReference type="PANTHER" id="PTHR11177:SF144">
    <property type="entry name" value="CHITINASE 5"/>
    <property type="match status" value="1"/>
</dbReference>
<feature type="domain" description="GH18" evidence="3">
    <location>
        <begin position="651"/>
        <end position="1022"/>
    </location>
</feature>